<dbReference type="InterPro" id="IPR012677">
    <property type="entry name" value="Nucleotide-bd_a/b_plait_sf"/>
</dbReference>
<feature type="domain" description="RRM" evidence="2">
    <location>
        <begin position="156"/>
        <end position="188"/>
    </location>
</feature>
<evidence type="ECO:0000259" key="2">
    <source>
        <dbReference type="Pfam" id="PF00076"/>
    </source>
</evidence>
<evidence type="ECO:0000313" key="3">
    <source>
        <dbReference type="EMBL" id="CAD7433901.1"/>
    </source>
</evidence>
<keyword evidence="1" id="KW-0694">RNA-binding</keyword>
<reference evidence="3" key="1">
    <citation type="submission" date="2020-11" db="EMBL/GenBank/DDBJ databases">
        <authorList>
            <person name="Tran Van P."/>
        </authorList>
    </citation>
    <scope>NUCLEOTIDE SEQUENCE</scope>
</reference>
<dbReference type="InterPro" id="IPR000504">
    <property type="entry name" value="RRM_dom"/>
</dbReference>
<gene>
    <name evidence="3" type="ORF">TMSB3V08_LOCUS10565</name>
</gene>
<accession>A0A7R9HSU1</accession>
<evidence type="ECO:0000256" key="1">
    <source>
        <dbReference type="ARBA" id="ARBA00022884"/>
    </source>
</evidence>
<dbReference type="Gene3D" id="3.30.70.330">
    <property type="match status" value="1"/>
</dbReference>
<organism evidence="3">
    <name type="scientific">Timema monikensis</name>
    <dbReference type="NCBI Taxonomy" id="170555"/>
    <lineage>
        <taxon>Eukaryota</taxon>
        <taxon>Metazoa</taxon>
        <taxon>Ecdysozoa</taxon>
        <taxon>Arthropoda</taxon>
        <taxon>Hexapoda</taxon>
        <taxon>Insecta</taxon>
        <taxon>Pterygota</taxon>
        <taxon>Neoptera</taxon>
        <taxon>Polyneoptera</taxon>
        <taxon>Phasmatodea</taxon>
        <taxon>Timematodea</taxon>
        <taxon>Timematoidea</taxon>
        <taxon>Timematidae</taxon>
        <taxon>Timema</taxon>
    </lineage>
</organism>
<name>A0A7R9HSU1_9NEOP</name>
<dbReference type="SUPFAM" id="SSF54928">
    <property type="entry name" value="RNA-binding domain, RBD"/>
    <property type="match status" value="1"/>
</dbReference>
<dbReference type="InterPro" id="IPR035979">
    <property type="entry name" value="RBD_domain_sf"/>
</dbReference>
<dbReference type="Pfam" id="PF00076">
    <property type="entry name" value="RRM_1"/>
    <property type="match status" value="1"/>
</dbReference>
<dbReference type="AlphaFoldDB" id="A0A7R9HSU1"/>
<sequence length="226" mass="24494">MILKEVYSLLGVSADTHVQHQHSPTERGSSNFLQPLHSDSLLIGSPTLSPVFDSPQVSSRPLVATLPISNHNSSSGFDPPSLSQGVHLASHSSPALNQPPLGMDPTAPPSDIINLSVCIQPAHIDCLLFSWAGTIRGEQPTTIPQIMNDESHPRTLYVGNLDDTVSEELVCALFSQIGLVKGCKIIRESLLNLLVNTKRLTKGKPYMLHMLEKATSLQFMLMAPMS</sequence>
<proteinExistence type="predicted"/>
<dbReference type="EMBL" id="OB796898">
    <property type="protein sequence ID" value="CAD7433901.1"/>
    <property type="molecule type" value="Genomic_DNA"/>
</dbReference>
<dbReference type="GO" id="GO:0003723">
    <property type="term" value="F:RNA binding"/>
    <property type="evidence" value="ECO:0007669"/>
    <property type="project" value="UniProtKB-KW"/>
</dbReference>
<protein>
    <recommendedName>
        <fullName evidence="2">RRM domain-containing protein</fullName>
    </recommendedName>
</protein>